<keyword evidence="5 7" id="KW-0645">Protease</keyword>
<accession>A0ABQ5N0T1</accession>
<dbReference type="PROSITE" id="PS00501">
    <property type="entry name" value="SPASE_I_1"/>
    <property type="match status" value="1"/>
</dbReference>
<comment type="similarity">
    <text evidence="3 8">Belongs to the peptidase S26 family.</text>
</comment>
<organism evidence="10 11">
    <name type="scientific">Clostridium omnivorum</name>
    <dbReference type="NCBI Taxonomy" id="1604902"/>
    <lineage>
        <taxon>Bacteria</taxon>
        <taxon>Bacillati</taxon>
        <taxon>Bacillota</taxon>
        <taxon>Clostridia</taxon>
        <taxon>Eubacteriales</taxon>
        <taxon>Clostridiaceae</taxon>
        <taxon>Clostridium</taxon>
    </lineage>
</organism>
<comment type="caution">
    <text evidence="10">The sequence shown here is derived from an EMBL/GenBank/DDBJ whole genome shotgun (WGS) entry which is preliminary data.</text>
</comment>
<evidence type="ECO:0000313" key="11">
    <source>
        <dbReference type="Proteomes" id="UP001208567"/>
    </source>
</evidence>
<dbReference type="PANTHER" id="PTHR43390:SF1">
    <property type="entry name" value="CHLOROPLAST PROCESSING PEPTIDASE"/>
    <property type="match status" value="1"/>
</dbReference>
<dbReference type="SUPFAM" id="SSF51306">
    <property type="entry name" value="LexA/Signal peptidase"/>
    <property type="match status" value="1"/>
</dbReference>
<dbReference type="NCBIfam" id="TIGR02227">
    <property type="entry name" value="sigpep_I_bact"/>
    <property type="match status" value="1"/>
</dbReference>
<dbReference type="InterPro" id="IPR019758">
    <property type="entry name" value="Pept_S26A_signal_pept_1_CS"/>
</dbReference>
<dbReference type="EC" id="3.4.21.89" evidence="4 7"/>
<dbReference type="Pfam" id="PF10502">
    <property type="entry name" value="Peptidase_S26"/>
    <property type="match status" value="1"/>
</dbReference>
<sequence length="185" mass="21025">MRAINSVELNRRNILKLVIIAFFISVVWNLISICFFTTYRISGSSMESTLHSGEKVLVNKLVYYVVKPHRGDVVILHATKNTDFIKRVIGIGGDTIEFRDDVLFINGSSVDETYLRENRQRAKLLGNILTNDYGPITIPKGKVFVMGDNRNNSIDSRDIGMIDLNDIVGRTELIYSPRSNFRLVK</sequence>
<proteinExistence type="inferred from homology"/>
<comment type="catalytic activity">
    <reaction evidence="1 7">
        <text>Cleavage of hydrophobic, N-terminal signal or leader sequences from secreted and periplasmic proteins.</text>
        <dbReference type="EC" id="3.4.21.89"/>
    </reaction>
</comment>
<feature type="transmembrane region" description="Helical" evidence="7">
    <location>
        <begin position="14"/>
        <end position="36"/>
    </location>
</feature>
<dbReference type="PROSITE" id="PS00760">
    <property type="entry name" value="SPASE_I_2"/>
    <property type="match status" value="1"/>
</dbReference>
<dbReference type="InterPro" id="IPR000223">
    <property type="entry name" value="Pept_S26A_signal_pept_1"/>
</dbReference>
<dbReference type="PRINTS" id="PR00727">
    <property type="entry name" value="LEADERPTASE"/>
</dbReference>
<keyword evidence="6 7" id="KW-0378">Hydrolase</keyword>
<dbReference type="InterPro" id="IPR036286">
    <property type="entry name" value="LexA/Signal_pep-like_sf"/>
</dbReference>
<dbReference type="PANTHER" id="PTHR43390">
    <property type="entry name" value="SIGNAL PEPTIDASE I"/>
    <property type="match status" value="1"/>
</dbReference>
<dbReference type="Gene3D" id="2.10.109.10">
    <property type="entry name" value="Umud Fragment, subunit A"/>
    <property type="match status" value="1"/>
</dbReference>
<dbReference type="InterPro" id="IPR019757">
    <property type="entry name" value="Pept_S26A_signal_pept_1_Lys-AS"/>
</dbReference>
<name>A0ABQ5N0T1_9CLOT</name>
<comment type="subcellular location">
    <subcellularLocation>
        <location evidence="2">Cell membrane</location>
        <topology evidence="2">Single-pass type II membrane protein</topology>
    </subcellularLocation>
    <subcellularLocation>
        <location evidence="8">Membrane</location>
        <topology evidence="8">Single-pass type II membrane protein</topology>
    </subcellularLocation>
</comment>
<dbReference type="PROSITE" id="PS00761">
    <property type="entry name" value="SPASE_I_3"/>
    <property type="match status" value="1"/>
</dbReference>
<evidence type="ECO:0000256" key="3">
    <source>
        <dbReference type="ARBA" id="ARBA00009370"/>
    </source>
</evidence>
<keyword evidence="7" id="KW-1133">Transmembrane helix</keyword>
<evidence type="ECO:0000256" key="4">
    <source>
        <dbReference type="ARBA" id="ARBA00013208"/>
    </source>
</evidence>
<reference evidence="10 11" key="1">
    <citation type="journal article" date="2024" name="Int. J. Syst. Evol. Microbiol.">
        <title>Clostridium omnivorum sp. nov., isolated from anoxic soil under the treatment of reductive soil disinfestation.</title>
        <authorList>
            <person name="Ueki A."/>
            <person name="Tonouchi A."/>
            <person name="Kaku N."/>
            <person name="Honma S."/>
            <person name="Ueki K."/>
        </authorList>
    </citation>
    <scope>NUCLEOTIDE SEQUENCE [LARGE SCALE GENOMIC DNA]</scope>
    <source>
        <strain evidence="10 11">E14</strain>
    </source>
</reference>
<evidence type="ECO:0000313" key="10">
    <source>
        <dbReference type="EMBL" id="GLC28814.1"/>
    </source>
</evidence>
<evidence type="ECO:0000259" key="9">
    <source>
        <dbReference type="Pfam" id="PF10502"/>
    </source>
</evidence>
<keyword evidence="7" id="KW-0812">Transmembrane</keyword>
<keyword evidence="11" id="KW-1185">Reference proteome</keyword>
<dbReference type="InterPro" id="IPR019756">
    <property type="entry name" value="Pept_S26A_signal_pept_1_Ser-AS"/>
</dbReference>
<dbReference type="CDD" id="cd06530">
    <property type="entry name" value="S26_SPase_I"/>
    <property type="match status" value="1"/>
</dbReference>
<evidence type="ECO:0000256" key="1">
    <source>
        <dbReference type="ARBA" id="ARBA00000677"/>
    </source>
</evidence>
<evidence type="ECO:0000256" key="2">
    <source>
        <dbReference type="ARBA" id="ARBA00004401"/>
    </source>
</evidence>
<keyword evidence="7" id="KW-0472">Membrane</keyword>
<dbReference type="RefSeq" id="WP_264848082.1">
    <property type="nucleotide sequence ID" value="NZ_BRXR01000001.1"/>
</dbReference>
<feature type="domain" description="Peptidase S26" evidence="9">
    <location>
        <begin position="16"/>
        <end position="175"/>
    </location>
</feature>
<dbReference type="InterPro" id="IPR019533">
    <property type="entry name" value="Peptidase_S26"/>
</dbReference>
<protein>
    <recommendedName>
        <fullName evidence="4 7">Signal peptidase I</fullName>
        <ecNumber evidence="4 7">3.4.21.89</ecNumber>
    </recommendedName>
</protein>
<dbReference type="EMBL" id="BRXR01000001">
    <property type="protein sequence ID" value="GLC28814.1"/>
    <property type="molecule type" value="Genomic_DNA"/>
</dbReference>
<dbReference type="Proteomes" id="UP001208567">
    <property type="component" value="Unassembled WGS sequence"/>
</dbReference>
<evidence type="ECO:0000256" key="7">
    <source>
        <dbReference type="RuleBase" id="RU003993"/>
    </source>
</evidence>
<gene>
    <name evidence="10" type="primary">sipT</name>
    <name evidence="10" type="ORF">bsdE14_02240</name>
</gene>
<evidence type="ECO:0000256" key="5">
    <source>
        <dbReference type="ARBA" id="ARBA00022670"/>
    </source>
</evidence>
<evidence type="ECO:0000256" key="6">
    <source>
        <dbReference type="ARBA" id="ARBA00022801"/>
    </source>
</evidence>
<evidence type="ECO:0000256" key="8">
    <source>
        <dbReference type="RuleBase" id="RU362042"/>
    </source>
</evidence>